<protein>
    <submittedName>
        <fullName evidence="2">Uncharacterized protein</fullName>
    </submittedName>
</protein>
<feature type="compositionally biased region" description="Basic residues" evidence="1">
    <location>
        <begin position="41"/>
        <end position="57"/>
    </location>
</feature>
<feature type="region of interest" description="Disordered" evidence="1">
    <location>
        <begin position="1"/>
        <end position="70"/>
    </location>
</feature>
<dbReference type="EMBL" id="OY731401">
    <property type="protein sequence ID" value="CAJ1948016.1"/>
    <property type="molecule type" value="Genomic_DNA"/>
</dbReference>
<accession>A0AA86VAR3</accession>
<dbReference type="AlphaFoldDB" id="A0AA86VAR3"/>
<feature type="compositionally biased region" description="Basic and acidic residues" evidence="1">
    <location>
        <begin position="58"/>
        <end position="70"/>
    </location>
</feature>
<organism evidence="2 3">
    <name type="scientific">Sphenostylis stenocarpa</name>
    <dbReference type="NCBI Taxonomy" id="92480"/>
    <lineage>
        <taxon>Eukaryota</taxon>
        <taxon>Viridiplantae</taxon>
        <taxon>Streptophyta</taxon>
        <taxon>Embryophyta</taxon>
        <taxon>Tracheophyta</taxon>
        <taxon>Spermatophyta</taxon>
        <taxon>Magnoliopsida</taxon>
        <taxon>eudicotyledons</taxon>
        <taxon>Gunneridae</taxon>
        <taxon>Pentapetalae</taxon>
        <taxon>rosids</taxon>
        <taxon>fabids</taxon>
        <taxon>Fabales</taxon>
        <taxon>Fabaceae</taxon>
        <taxon>Papilionoideae</taxon>
        <taxon>50 kb inversion clade</taxon>
        <taxon>NPAAA clade</taxon>
        <taxon>indigoferoid/millettioid clade</taxon>
        <taxon>Phaseoleae</taxon>
        <taxon>Sphenostylis</taxon>
    </lineage>
</organism>
<evidence type="ECO:0000313" key="3">
    <source>
        <dbReference type="Proteomes" id="UP001189624"/>
    </source>
</evidence>
<gene>
    <name evidence="2" type="ORF">AYBTSS11_LOCUS12961</name>
</gene>
<keyword evidence="3" id="KW-1185">Reference proteome</keyword>
<evidence type="ECO:0000313" key="2">
    <source>
        <dbReference type="EMBL" id="CAJ1948016.1"/>
    </source>
</evidence>
<sequence length="70" mass="7935">MASLKANKPVENCSSSARQVKNKTYAKPSSGTSKVVASKPAPKKLQARLRQRQRREKLKRENEVRNEARN</sequence>
<reference evidence="2" key="1">
    <citation type="submission" date="2023-10" db="EMBL/GenBank/DDBJ databases">
        <authorList>
            <person name="Domelevo Entfellner J.-B."/>
        </authorList>
    </citation>
    <scope>NUCLEOTIDE SEQUENCE</scope>
</reference>
<name>A0AA86VAR3_9FABA</name>
<dbReference type="Proteomes" id="UP001189624">
    <property type="component" value="Chromosome 4"/>
</dbReference>
<dbReference type="Gramene" id="rna-AYBTSS11_LOCUS12961">
    <property type="protein sequence ID" value="CAJ1948016.1"/>
    <property type="gene ID" value="gene-AYBTSS11_LOCUS12961"/>
</dbReference>
<evidence type="ECO:0000256" key="1">
    <source>
        <dbReference type="SAM" id="MobiDB-lite"/>
    </source>
</evidence>
<proteinExistence type="predicted"/>